<accession>A0ABP9DK11</accession>
<evidence type="ECO:0000256" key="1">
    <source>
        <dbReference type="ARBA" id="ARBA00022679"/>
    </source>
</evidence>
<name>A0ABP9DK11_9BACT</name>
<reference evidence="5" key="1">
    <citation type="journal article" date="2019" name="Int. J. Syst. Evol. Microbiol.">
        <title>The Global Catalogue of Microorganisms (GCM) 10K type strain sequencing project: providing services to taxonomists for standard genome sequencing and annotation.</title>
        <authorList>
            <consortium name="The Broad Institute Genomics Platform"/>
            <consortium name="The Broad Institute Genome Sequencing Center for Infectious Disease"/>
            <person name="Wu L."/>
            <person name="Ma J."/>
        </authorList>
    </citation>
    <scope>NUCLEOTIDE SEQUENCE [LARGE SCALE GENOMIC DNA]</scope>
    <source>
        <strain evidence="5">JCM 18326</strain>
    </source>
</reference>
<keyword evidence="1" id="KW-0808">Transferase</keyword>
<keyword evidence="5" id="KW-1185">Reference proteome</keyword>
<dbReference type="PANTHER" id="PTHR43420:SF12">
    <property type="entry name" value="N-ACETYLTRANSFERASE DOMAIN-CONTAINING PROTEIN"/>
    <property type="match status" value="1"/>
</dbReference>
<dbReference type="Gene3D" id="3.40.630.30">
    <property type="match status" value="1"/>
</dbReference>
<dbReference type="Pfam" id="PF13508">
    <property type="entry name" value="Acetyltransf_7"/>
    <property type="match status" value="1"/>
</dbReference>
<comment type="caution">
    <text evidence="4">The sequence shown here is derived from an EMBL/GenBank/DDBJ whole genome shotgun (WGS) entry which is preliminary data.</text>
</comment>
<gene>
    <name evidence="4" type="ORF">GCM10023331_31610</name>
</gene>
<dbReference type="InterPro" id="IPR050680">
    <property type="entry name" value="YpeA/RimI_acetyltransf"/>
</dbReference>
<evidence type="ECO:0000259" key="3">
    <source>
        <dbReference type="PROSITE" id="PS51186"/>
    </source>
</evidence>
<dbReference type="Proteomes" id="UP001500298">
    <property type="component" value="Unassembled WGS sequence"/>
</dbReference>
<feature type="domain" description="N-acetyltransferase" evidence="3">
    <location>
        <begin position="4"/>
        <end position="204"/>
    </location>
</feature>
<evidence type="ECO:0000313" key="5">
    <source>
        <dbReference type="Proteomes" id="UP001500298"/>
    </source>
</evidence>
<keyword evidence="2" id="KW-0012">Acyltransferase</keyword>
<organism evidence="4 5">
    <name type="scientific">Algivirga pacifica</name>
    <dbReference type="NCBI Taxonomy" id="1162670"/>
    <lineage>
        <taxon>Bacteria</taxon>
        <taxon>Pseudomonadati</taxon>
        <taxon>Bacteroidota</taxon>
        <taxon>Cytophagia</taxon>
        <taxon>Cytophagales</taxon>
        <taxon>Flammeovirgaceae</taxon>
        <taxon>Algivirga</taxon>
    </lineage>
</organism>
<dbReference type="RefSeq" id="WP_345373526.1">
    <property type="nucleotide sequence ID" value="NZ_BAABJX010000051.1"/>
</dbReference>
<dbReference type="EMBL" id="BAABJX010000051">
    <property type="protein sequence ID" value="GAA4844419.1"/>
    <property type="molecule type" value="Genomic_DNA"/>
</dbReference>
<dbReference type="PANTHER" id="PTHR43420">
    <property type="entry name" value="ACETYLTRANSFERASE"/>
    <property type="match status" value="1"/>
</dbReference>
<evidence type="ECO:0000256" key="2">
    <source>
        <dbReference type="ARBA" id="ARBA00023315"/>
    </source>
</evidence>
<dbReference type="InterPro" id="IPR000182">
    <property type="entry name" value="GNAT_dom"/>
</dbReference>
<dbReference type="PROSITE" id="PS51186">
    <property type="entry name" value="GNAT"/>
    <property type="match status" value="1"/>
</dbReference>
<dbReference type="SUPFAM" id="SSF55729">
    <property type="entry name" value="Acyl-CoA N-acyltransferases (Nat)"/>
    <property type="match status" value="1"/>
</dbReference>
<dbReference type="InterPro" id="IPR016181">
    <property type="entry name" value="Acyl_CoA_acyltransferase"/>
</dbReference>
<evidence type="ECO:0000313" key="4">
    <source>
        <dbReference type="EMBL" id="GAA4844419.1"/>
    </source>
</evidence>
<dbReference type="CDD" id="cd04301">
    <property type="entry name" value="NAT_SF"/>
    <property type="match status" value="1"/>
</dbReference>
<sequence length="204" mass="23110">MLNVQLRQATKGDVHEMIPLIYSSGPDSFDYVFKTNKYAAQDFLKYAFESGKGEFGYRNHYAVEQRGKVIGSAAVLTGAETAQMTQTAIFQIISFYGIWTGLKVMLRGLRTETVIKPPKGEEQLLVHLGVHPDHRGKGVGGWMIEQLLRRLKVHHPIGLDVSVENPRAKALYSRKGFKVKYKVKSPYKNQYGKVADHERMFYSA</sequence>
<protein>
    <recommendedName>
        <fullName evidence="3">N-acetyltransferase domain-containing protein</fullName>
    </recommendedName>
</protein>
<proteinExistence type="predicted"/>